<comment type="caution">
    <text evidence="1">The sequence shown here is derived from an EMBL/GenBank/DDBJ whole genome shotgun (WGS) entry which is preliminary data.</text>
</comment>
<dbReference type="AlphaFoldDB" id="A0A6L5T5I8"/>
<sequence length="54" mass="6371">MILPLSVTSTFFFILNVRKIRPTSAERDACRLEHVISQEAFEYLRDAYNVHKDE</sequence>
<evidence type="ECO:0000313" key="2">
    <source>
        <dbReference type="Proteomes" id="UP000479563"/>
    </source>
</evidence>
<protein>
    <submittedName>
        <fullName evidence="1">Uncharacterized protein</fullName>
    </submittedName>
</protein>
<dbReference type="SUPFAM" id="SSF47979">
    <property type="entry name" value="Iron-dependent repressor protein, dimerization domain"/>
    <property type="match status" value="1"/>
</dbReference>
<dbReference type="GO" id="GO:0046983">
    <property type="term" value="F:protein dimerization activity"/>
    <property type="evidence" value="ECO:0007669"/>
    <property type="project" value="InterPro"/>
</dbReference>
<name>A0A6L5T5I8_9FIRM</name>
<organism evidence="1 2">
    <name type="scientific">Agathobacter rectalis</name>
    <dbReference type="NCBI Taxonomy" id="39491"/>
    <lineage>
        <taxon>Bacteria</taxon>
        <taxon>Bacillati</taxon>
        <taxon>Bacillota</taxon>
        <taxon>Clostridia</taxon>
        <taxon>Lachnospirales</taxon>
        <taxon>Lachnospiraceae</taxon>
        <taxon>Agathobacter</taxon>
    </lineage>
</organism>
<dbReference type="Gene3D" id="1.10.60.10">
    <property type="entry name" value="Iron dependent repressor, metal binding and dimerisation domain"/>
    <property type="match status" value="1"/>
</dbReference>
<accession>A0A6L5T5I8</accession>
<dbReference type="Proteomes" id="UP000479563">
    <property type="component" value="Unassembled WGS sequence"/>
</dbReference>
<proteinExistence type="predicted"/>
<dbReference type="GO" id="GO:0046914">
    <property type="term" value="F:transition metal ion binding"/>
    <property type="evidence" value="ECO:0007669"/>
    <property type="project" value="InterPro"/>
</dbReference>
<evidence type="ECO:0000313" key="1">
    <source>
        <dbReference type="EMBL" id="MSC59445.1"/>
    </source>
</evidence>
<dbReference type="InterPro" id="IPR036421">
    <property type="entry name" value="Fe_dep_repressor_sf"/>
</dbReference>
<gene>
    <name evidence="1" type="ORF">GKE07_04310</name>
</gene>
<reference evidence="1 2" key="1">
    <citation type="journal article" date="2019" name="Nat. Med.">
        <title>A library of human gut bacterial isolates paired with longitudinal multiomics data enables mechanistic microbiome research.</title>
        <authorList>
            <person name="Poyet M."/>
            <person name="Groussin M."/>
            <person name="Gibbons S.M."/>
            <person name="Avila-Pacheco J."/>
            <person name="Jiang X."/>
            <person name="Kearney S.M."/>
            <person name="Perrotta A.R."/>
            <person name="Berdy B."/>
            <person name="Zhao S."/>
            <person name="Lieberman T.D."/>
            <person name="Swanson P.K."/>
            <person name="Smith M."/>
            <person name="Roesemann S."/>
            <person name="Alexander J.E."/>
            <person name="Rich S.A."/>
            <person name="Livny J."/>
            <person name="Vlamakis H."/>
            <person name="Clish C."/>
            <person name="Bullock K."/>
            <person name="Deik A."/>
            <person name="Scott J."/>
            <person name="Pierce K.A."/>
            <person name="Xavier R.J."/>
            <person name="Alm E.J."/>
        </authorList>
    </citation>
    <scope>NUCLEOTIDE SEQUENCE [LARGE SCALE GENOMIC DNA]</scope>
    <source>
        <strain evidence="1 2">BIOML-A11</strain>
    </source>
</reference>
<dbReference type="EMBL" id="WKQP01000005">
    <property type="protein sequence ID" value="MSC59445.1"/>
    <property type="molecule type" value="Genomic_DNA"/>
</dbReference>